<dbReference type="GO" id="GO:0032934">
    <property type="term" value="F:sterol binding"/>
    <property type="evidence" value="ECO:0007669"/>
    <property type="project" value="TreeGrafter"/>
</dbReference>
<reference evidence="2 3" key="1">
    <citation type="submission" date="2016-04" db="EMBL/GenBank/DDBJ databases">
        <title>The genome of Intoshia linei affirms orthonectids as highly simplified spiralians.</title>
        <authorList>
            <person name="Mikhailov K.V."/>
            <person name="Slusarev G.S."/>
            <person name="Nikitin M.A."/>
            <person name="Logacheva M.D."/>
            <person name="Penin A."/>
            <person name="Aleoshin V."/>
            <person name="Panchin Y.V."/>
        </authorList>
    </citation>
    <scope>NUCLEOTIDE SEQUENCE [LARGE SCALE GENOMIC DNA]</scope>
    <source>
        <strain evidence="2">Intl2013</strain>
        <tissue evidence="2">Whole animal</tissue>
    </source>
</reference>
<dbReference type="AlphaFoldDB" id="A0A177B4Q4"/>
<dbReference type="EMBL" id="LWCA01000318">
    <property type="protein sequence ID" value="OAF69216.1"/>
    <property type="molecule type" value="Genomic_DNA"/>
</dbReference>
<protein>
    <recommendedName>
        <fullName evidence="1">Niemann-Pick C1 N-terminal domain-containing protein</fullName>
    </recommendedName>
</protein>
<dbReference type="OrthoDB" id="6143638at2759"/>
<evidence type="ECO:0000313" key="2">
    <source>
        <dbReference type="EMBL" id="OAF69216.1"/>
    </source>
</evidence>
<dbReference type="InterPro" id="IPR032190">
    <property type="entry name" value="NPC1_N"/>
</dbReference>
<feature type="domain" description="Niemann-Pick C1 N-terminal" evidence="1">
    <location>
        <begin position="176"/>
        <end position="334"/>
    </location>
</feature>
<evidence type="ECO:0000313" key="3">
    <source>
        <dbReference type="Proteomes" id="UP000078046"/>
    </source>
</evidence>
<dbReference type="PANTHER" id="PTHR45727">
    <property type="entry name" value="NPC INTRACELLULAR CHOLESTEROL TRANSPORTER 1"/>
    <property type="match status" value="1"/>
</dbReference>
<dbReference type="PANTHER" id="PTHR45727:SF2">
    <property type="entry name" value="NPC INTRACELLULAR CHOLESTEROL TRANSPORTER 1"/>
    <property type="match status" value="1"/>
</dbReference>
<dbReference type="GO" id="GO:0015918">
    <property type="term" value="P:sterol transport"/>
    <property type="evidence" value="ECO:0007669"/>
    <property type="project" value="TreeGrafter"/>
</dbReference>
<gene>
    <name evidence="2" type="ORF">A3Q56_03038</name>
</gene>
<dbReference type="Pfam" id="PF16414">
    <property type="entry name" value="NPC1_N"/>
    <property type="match status" value="1"/>
</dbReference>
<proteinExistence type="predicted"/>
<accession>A0A177B4Q4</accession>
<sequence length="335" mass="39596">MDNLFQDDDFDEFSGIESDEEYISEHMTETDESISYTNCTFTGKDGESECIVLSKAKKNCQCNIYKTRLHLIDIDQDNEKKKPHIILLYNETKGGVDPLDYLINATNEHISRRMYLRELRKSLCHNHNCYLFKKGQDFIYVIAMLKEHFKYAFHVISLFPKIMQIIFVKNVLKTTPRTKVCCSYEQFELIYDNMNKLEWLFYRCPEMTKNFINYICKLTCDPNMGKYLIVTKTEKKCVKSVTLEIKKADAINFHKSIKDINFMFNNKVFSYLVDTRTDIDKAYHDVPYFFKHMGLLEKNPFMYVSLLMHRNDSMKFISKPCKGMCNCNNCKDSCV</sequence>
<evidence type="ECO:0000259" key="1">
    <source>
        <dbReference type="Pfam" id="PF16414"/>
    </source>
</evidence>
<organism evidence="2 3">
    <name type="scientific">Intoshia linei</name>
    <dbReference type="NCBI Taxonomy" id="1819745"/>
    <lineage>
        <taxon>Eukaryota</taxon>
        <taxon>Metazoa</taxon>
        <taxon>Spiralia</taxon>
        <taxon>Lophotrochozoa</taxon>
        <taxon>Mesozoa</taxon>
        <taxon>Orthonectida</taxon>
        <taxon>Rhopaluridae</taxon>
        <taxon>Intoshia</taxon>
    </lineage>
</organism>
<comment type="caution">
    <text evidence="2">The sequence shown here is derived from an EMBL/GenBank/DDBJ whole genome shotgun (WGS) entry which is preliminary data.</text>
</comment>
<keyword evidence="3" id="KW-1185">Reference proteome</keyword>
<dbReference type="GO" id="GO:0016020">
    <property type="term" value="C:membrane"/>
    <property type="evidence" value="ECO:0007669"/>
    <property type="project" value="TreeGrafter"/>
</dbReference>
<name>A0A177B4Q4_9BILA</name>
<dbReference type="Proteomes" id="UP000078046">
    <property type="component" value="Unassembled WGS sequence"/>
</dbReference>